<dbReference type="EMBL" id="JAUTXT010000018">
    <property type="protein sequence ID" value="KAK3674715.1"/>
    <property type="molecule type" value="Genomic_DNA"/>
</dbReference>
<evidence type="ECO:0000256" key="1">
    <source>
        <dbReference type="SAM" id="MobiDB-lite"/>
    </source>
</evidence>
<evidence type="ECO:0000313" key="3">
    <source>
        <dbReference type="Proteomes" id="UP001274830"/>
    </source>
</evidence>
<feature type="compositionally biased region" description="Basic and acidic residues" evidence="1">
    <location>
        <begin position="416"/>
        <end position="428"/>
    </location>
</feature>
<feature type="region of interest" description="Disordered" evidence="1">
    <location>
        <begin position="189"/>
        <end position="210"/>
    </location>
</feature>
<proteinExistence type="predicted"/>
<feature type="region of interest" description="Disordered" evidence="1">
    <location>
        <begin position="482"/>
        <end position="603"/>
    </location>
</feature>
<organism evidence="2 3">
    <name type="scientific">Recurvomyces mirabilis</name>
    <dbReference type="NCBI Taxonomy" id="574656"/>
    <lineage>
        <taxon>Eukaryota</taxon>
        <taxon>Fungi</taxon>
        <taxon>Dikarya</taxon>
        <taxon>Ascomycota</taxon>
        <taxon>Pezizomycotina</taxon>
        <taxon>Dothideomycetes</taxon>
        <taxon>Dothideomycetidae</taxon>
        <taxon>Mycosphaerellales</taxon>
        <taxon>Teratosphaeriaceae</taxon>
        <taxon>Recurvomyces</taxon>
    </lineage>
</organism>
<reference evidence="2" key="1">
    <citation type="submission" date="2023-07" db="EMBL/GenBank/DDBJ databases">
        <title>Black Yeasts Isolated from many extreme environments.</title>
        <authorList>
            <person name="Coleine C."/>
            <person name="Stajich J.E."/>
            <person name="Selbmann L."/>
        </authorList>
    </citation>
    <scope>NUCLEOTIDE SEQUENCE</scope>
    <source>
        <strain evidence="2">CCFEE 5485</strain>
    </source>
</reference>
<feature type="compositionally biased region" description="Polar residues" evidence="1">
    <location>
        <begin position="539"/>
        <end position="549"/>
    </location>
</feature>
<protein>
    <submittedName>
        <fullName evidence="2">Uncharacterized protein</fullName>
    </submittedName>
</protein>
<feature type="compositionally biased region" description="Polar residues" evidence="1">
    <location>
        <begin position="321"/>
        <end position="350"/>
    </location>
</feature>
<feature type="region of interest" description="Disordered" evidence="1">
    <location>
        <begin position="217"/>
        <end position="236"/>
    </location>
</feature>
<feature type="compositionally biased region" description="Basic and acidic residues" evidence="1">
    <location>
        <begin position="585"/>
        <end position="600"/>
    </location>
</feature>
<dbReference type="Proteomes" id="UP001274830">
    <property type="component" value="Unassembled WGS sequence"/>
</dbReference>
<accession>A0AAE0WN29</accession>
<feature type="region of interest" description="Disordered" evidence="1">
    <location>
        <begin position="255"/>
        <end position="428"/>
    </location>
</feature>
<feature type="compositionally biased region" description="Low complexity" evidence="1">
    <location>
        <begin position="351"/>
        <end position="362"/>
    </location>
</feature>
<feature type="region of interest" description="Disordered" evidence="1">
    <location>
        <begin position="443"/>
        <end position="467"/>
    </location>
</feature>
<keyword evidence="3" id="KW-1185">Reference proteome</keyword>
<gene>
    <name evidence="2" type="ORF">LTR78_005437</name>
</gene>
<evidence type="ECO:0000313" key="2">
    <source>
        <dbReference type="EMBL" id="KAK3674715.1"/>
    </source>
</evidence>
<dbReference type="AlphaFoldDB" id="A0AAE0WN29"/>
<name>A0AAE0WN29_9PEZI</name>
<feature type="compositionally biased region" description="Polar residues" evidence="1">
    <location>
        <begin position="487"/>
        <end position="505"/>
    </location>
</feature>
<comment type="caution">
    <text evidence="2">The sequence shown here is derived from an EMBL/GenBank/DDBJ whole genome shotgun (WGS) entry which is preliminary data.</text>
</comment>
<sequence length="612" mass="65829">MASPAVGNWAYAVPLNETNGHAAPPPQQRDSAFAALGAQDPIARRRTPSAHRRPSDYGIQSDSEAVTARKMSTRASSASAGRKRSRHGLRESLPDNPPGEGNVDDSAWIHRDKLAQIEIQEMAEAGINVRQSRRSGSAGGEGGAKGRSSRSQSRSRKAVSREAQEEQMEELNGQYASFDDYRRKRVSTIPAADDLEREEEESHGYGTSPVMENELRTPEEVASEQQQQPILQQQRVIRPSTSRIPISKIATVPVPQQVVERDSPLGRNRQGSGGWHENWDEGQYARRARGDSVGSQVLLDEYENGAQEGNSPTKARAPAKNTPTGRKASQNQVNSRPTSSHLTNGNTKNRTPSTPATNTTPSGRPVSRSGPGHKSRPSTGHAHAPEGEAPWIASMYKPDPRLPPDQQMLPTHAKRLQQEQWEREGKMGSAYDRDFRVVGEKELPEPVQQPLHERLQQRQGGDGLGIVGGGGGRAVGLSPVIPGSAQYFDQPSPVSAYSNGNNANSPDRPWPLSPTKSDDARSVTGSLRPGTSGGYKITPTITDPSANMQRASAATTVGGAGSAQGGNARAGAQPHNATPRIPDYGNEKEVVGPTDKEGKEKKSRSCGCCVVM</sequence>
<feature type="compositionally biased region" description="Low complexity" evidence="1">
    <location>
        <begin position="225"/>
        <end position="234"/>
    </location>
</feature>
<feature type="region of interest" description="Disordered" evidence="1">
    <location>
        <begin position="125"/>
        <end position="174"/>
    </location>
</feature>
<feature type="region of interest" description="Disordered" evidence="1">
    <location>
        <begin position="38"/>
        <end position="107"/>
    </location>
</feature>